<dbReference type="GO" id="GO:0009450">
    <property type="term" value="P:gamma-aminobutyric acid catabolic process"/>
    <property type="evidence" value="ECO:0007669"/>
    <property type="project" value="TreeGrafter"/>
</dbReference>
<dbReference type="Proteomes" id="UP000586827">
    <property type="component" value="Unassembled WGS sequence"/>
</dbReference>
<feature type="domain" description="Aldehyde dehydrogenase" evidence="5">
    <location>
        <begin position="1"/>
        <end position="453"/>
    </location>
</feature>
<keyword evidence="7" id="KW-1185">Reference proteome</keyword>
<dbReference type="FunFam" id="3.40.309.10:FF:000009">
    <property type="entry name" value="Aldehyde dehydrogenase A"/>
    <property type="match status" value="1"/>
</dbReference>
<dbReference type="Gene3D" id="3.40.309.10">
    <property type="entry name" value="Aldehyde Dehydrogenase, Chain A, domain 2"/>
    <property type="match status" value="1"/>
</dbReference>
<evidence type="ECO:0000256" key="1">
    <source>
        <dbReference type="ARBA" id="ARBA00009986"/>
    </source>
</evidence>
<dbReference type="GO" id="GO:0004777">
    <property type="term" value="F:succinate-semialdehyde dehydrogenase (NAD+) activity"/>
    <property type="evidence" value="ECO:0007669"/>
    <property type="project" value="TreeGrafter"/>
</dbReference>
<dbReference type="InterPro" id="IPR016163">
    <property type="entry name" value="Ald_DH_C"/>
</dbReference>
<evidence type="ECO:0000313" key="7">
    <source>
        <dbReference type="Proteomes" id="UP000586827"/>
    </source>
</evidence>
<gene>
    <name evidence="6" type="ORF">HLB23_13840</name>
</gene>
<evidence type="ECO:0000256" key="4">
    <source>
        <dbReference type="RuleBase" id="RU003345"/>
    </source>
</evidence>
<dbReference type="InterPro" id="IPR016161">
    <property type="entry name" value="Ald_DH/histidinol_DH"/>
</dbReference>
<dbReference type="Gene3D" id="3.40.605.10">
    <property type="entry name" value="Aldehyde Dehydrogenase, Chain A, domain 1"/>
    <property type="match status" value="1"/>
</dbReference>
<dbReference type="CDD" id="cd07099">
    <property type="entry name" value="ALDH_DDALDH"/>
    <property type="match status" value="1"/>
</dbReference>
<dbReference type="SUPFAM" id="SSF53720">
    <property type="entry name" value="ALDH-like"/>
    <property type="match status" value="1"/>
</dbReference>
<comment type="similarity">
    <text evidence="1 4">Belongs to the aldehyde dehydrogenase family.</text>
</comment>
<evidence type="ECO:0000313" key="6">
    <source>
        <dbReference type="EMBL" id="NNH70929.1"/>
    </source>
</evidence>
<dbReference type="AlphaFoldDB" id="A0A849C7S2"/>
<dbReference type="Pfam" id="PF00171">
    <property type="entry name" value="Aldedh"/>
    <property type="match status" value="1"/>
</dbReference>
<protein>
    <submittedName>
        <fullName evidence="6">Aldehyde dehydrogenase family protein</fullName>
    </submittedName>
</protein>
<dbReference type="InterPro" id="IPR015590">
    <property type="entry name" value="Aldehyde_DH_dom"/>
</dbReference>
<organism evidence="6 7">
    <name type="scientific">Nocardia uniformis</name>
    <dbReference type="NCBI Taxonomy" id="53432"/>
    <lineage>
        <taxon>Bacteria</taxon>
        <taxon>Bacillati</taxon>
        <taxon>Actinomycetota</taxon>
        <taxon>Actinomycetes</taxon>
        <taxon>Mycobacteriales</taxon>
        <taxon>Nocardiaceae</taxon>
        <taxon>Nocardia</taxon>
    </lineage>
</organism>
<feature type="active site" evidence="3">
    <location>
        <position position="228"/>
    </location>
</feature>
<evidence type="ECO:0000259" key="5">
    <source>
        <dbReference type="Pfam" id="PF00171"/>
    </source>
</evidence>
<reference evidence="6 7" key="1">
    <citation type="submission" date="2020-05" db="EMBL/GenBank/DDBJ databases">
        <title>MicrobeNet Type strains.</title>
        <authorList>
            <person name="Nicholson A.C."/>
        </authorList>
    </citation>
    <scope>NUCLEOTIDE SEQUENCE [LARGE SCALE GENOMIC DNA]</scope>
    <source>
        <strain evidence="6 7">JCM 3224</strain>
    </source>
</reference>
<keyword evidence="2 4" id="KW-0560">Oxidoreductase</keyword>
<name>A0A849C7S2_9NOCA</name>
<dbReference type="PANTHER" id="PTHR43353">
    <property type="entry name" value="SUCCINATE-SEMIALDEHYDE DEHYDROGENASE, MITOCHONDRIAL"/>
    <property type="match status" value="1"/>
</dbReference>
<dbReference type="InterPro" id="IPR029510">
    <property type="entry name" value="Ald_DH_CS_GLU"/>
</dbReference>
<sequence>MEVRNPASGQVVGEVDVQTSDHVSAAVRTLRQRQPSWERLGPRGRATWLRRLRDWLLDNESDLLDRIQSETGKPRQEALLEVTLACDAINYFSDHAAEFLADERIRPHGLLTIPKSRLRVYRPHPVVGVISPWNFPLLIPAVDAIPALLAGAAVVVKPSEVTPFSALELARGWREIGAPAVFAVVTGDGATGAAVVDAVDMVQFTGSTATGRKIAARAGERLIPCSVELGGKDPAIVLADADLERAANGIVWGALANSGQICISVERVYVEAPVYQRFLELLTERVRAVRQGAGTPGAEIEVGAMATAAQTEIVRAHVDAAVAAGATVVCGGTAAPDGAFFEPTVLTGVDHSMVCMREETFGPTIPVMRVADEREAVRLANDSEYGLSATVWTGDRARGLRVARQLEVGAVNINDAYTNLFAFGLPHGGWKTSGLGTRLGGAQGIRKYCRQQAITAPRIPALRSEITWYPYSILRSRAVSAVLHLVVGRDLRRRLHG</sequence>
<accession>A0A849C7S2</accession>
<dbReference type="InterPro" id="IPR050740">
    <property type="entry name" value="Aldehyde_DH_Superfamily"/>
</dbReference>
<proteinExistence type="inferred from homology"/>
<dbReference type="PANTHER" id="PTHR43353:SF6">
    <property type="entry name" value="CYTOPLASMIC ALDEHYDE DEHYDROGENASE (EUROFUNG)"/>
    <property type="match status" value="1"/>
</dbReference>
<dbReference type="PROSITE" id="PS00687">
    <property type="entry name" value="ALDEHYDE_DEHYDR_GLU"/>
    <property type="match status" value="1"/>
</dbReference>
<comment type="caution">
    <text evidence="6">The sequence shown here is derived from an EMBL/GenBank/DDBJ whole genome shotgun (WGS) entry which is preliminary data.</text>
</comment>
<dbReference type="InterPro" id="IPR016162">
    <property type="entry name" value="Ald_DH_N"/>
</dbReference>
<dbReference type="EMBL" id="JABELX010000004">
    <property type="protein sequence ID" value="NNH70929.1"/>
    <property type="molecule type" value="Genomic_DNA"/>
</dbReference>
<evidence type="ECO:0000256" key="2">
    <source>
        <dbReference type="ARBA" id="ARBA00023002"/>
    </source>
</evidence>
<evidence type="ECO:0000256" key="3">
    <source>
        <dbReference type="PROSITE-ProRule" id="PRU10007"/>
    </source>
</evidence>